<dbReference type="InterPro" id="IPR016024">
    <property type="entry name" value="ARM-type_fold"/>
</dbReference>
<protein>
    <recommendedName>
        <fullName evidence="3">PH domain-containing protein</fullName>
    </recommendedName>
</protein>
<dbReference type="EMBL" id="JBIMZQ010000012">
    <property type="protein sequence ID" value="KAL3668119.1"/>
    <property type="molecule type" value="Genomic_DNA"/>
</dbReference>
<proteinExistence type="predicted"/>
<keyword evidence="2" id="KW-1185">Reference proteome</keyword>
<gene>
    <name evidence="1" type="ORF">V7S43_006982</name>
</gene>
<evidence type="ECO:0000313" key="1">
    <source>
        <dbReference type="EMBL" id="KAL3668119.1"/>
    </source>
</evidence>
<accession>A0ABD3FT22</accession>
<dbReference type="SUPFAM" id="SSF48371">
    <property type="entry name" value="ARM repeat"/>
    <property type="match status" value="1"/>
</dbReference>
<reference evidence="1 2" key="1">
    <citation type="submission" date="2024-09" db="EMBL/GenBank/DDBJ databases">
        <title>Genome sequencing and assembly of Phytophthora oleae, isolate VK10A, causative agent of rot of olive drupes.</title>
        <authorList>
            <person name="Conti Taguali S."/>
            <person name="Riolo M."/>
            <person name="La Spada F."/>
            <person name="Cacciola S.O."/>
            <person name="Dionisio G."/>
        </authorList>
    </citation>
    <scope>NUCLEOTIDE SEQUENCE [LARGE SCALE GENOMIC DNA]</scope>
    <source>
        <strain evidence="1 2">VK10A</strain>
    </source>
</reference>
<dbReference type="Gene3D" id="1.25.10.10">
    <property type="entry name" value="Leucine-rich Repeat Variant"/>
    <property type="match status" value="1"/>
</dbReference>
<sequence length="1381" mass="155012">MPVGTEATETVSCVKWCVVVLEAFIQYHGLLYAERVLHLSPNPTRLLVGLVGTMAQNAEYLSWNSFVTCITMANSSPETMRWQEPCSTLFERLEHQAKCLVHEQATVTSSSTVNKHISDTITVLSFKYGQLGSDTSRNEENCLQAIAQSGSTFHDLFLAASSFGASEYSAIVSLHLKIARLVGFSTETERSIIEEEAIRLRQLLRPVCVSDEALADYLDLTTVVYLSPSIRAAPWLFIDAAGHILSMFMQRLKTGLVRSQCLEKSLLKWFSSLRTVYDARWESGEVDSVLELLKIFSPDRWSQQFLMESVLILPQGLLHVFNLARAVKSSETHVMIMHFLFEHVNEIRHKTQCIRELELSMVLLIIRRNVAGRVGDTSQRKWGGVTGSEILRSALETLKLFVRRKTYAVLCSDLGGIATLYDVLCAPSQYQGTIEVTLEICCSLAGYGANLTQEKTPFVLQLLLISVESHVDFSRSRWAFLVLEYFMTNDISALNVPMIQQCRTQIVPRSACSNEEDVFIQQLYIMRQKFAPPTRISRPVLQYSLHECEIREIIISNCRSFVQCSIGKDENTYIDVNSSEKRLIEPLEYSRLREAIDQLSFVLDDPDMVMNCSYVGALVPALCEILALHTNTTTTIRTVMQVLDQIAFVLPSFVVSNKQVDIPALFASFSLHHRSSLEFARYLSRFCNSITAELREMPEEDESELSVSLLPLLLELLQHWKSDFEIVDQNLATLSNLLDTMPSKEFEYLYSGDILSLTNAAVAPYTSNTLVSWNWMKCTLTTFNKLDTMSIESVQDTVATVIRVIRMFMSHIFMVDKAVLVLVRVYEETRQLPFRNLIESDAVEMLLSCLKLNVNNGSIALGCLKLLVGLTSVSDTAPQAVNQLLTAAAAAPILLVAKKNPDSSLICGMCVELIHRMVESVGKDAGRSHQVSVLGDLSRRKSALLTTLLEADIIPLIFDLLDNNSSRGHNHLLELLLVLLKSLTKDERLRESAEVLHGLHELKQTIDRARENQLDCALVELAIDCLVNLACSDRTIGHGWREMPMWLLQLAESIHNLETVSTGMCVEKLIGILGRLSVDSAICKAISPKGSFIILELLARVGSDNSLEQAVYGLLCALCDDIECAQVLIVYDAIHITAERIIRHVDDEETLLNSLYFFDLLVLNSGESYPALLDESVCQALDSVIYAYPESSGSPVCHIASTIREKVSALDYQSTRTKAPASKPTKVPKPQIQISDSEQPFHDLLREGATFRVLWEARPHTVEKIQVKLAPSGDYLLFRRQASTQLPRVERIFVSQLEVCPQRLLVNPGSPSSPSKKILAQSLLKENFEGDRVLRLKVRDEDVLIKTSSTRERVHWDQALQWLVLHRLACTSPPIQSHEHF</sequence>
<name>A0ABD3FT22_9STRA</name>
<dbReference type="Proteomes" id="UP001632037">
    <property type="component" value="Unassembled WGS sequence"/>
</dbReference>
<organism evidence="1 2">
    <name type="scientific">Phytophthora oleae</name>
    <dbReference type="NCBI Taxonomy" id="2107226"/>
    <lineage>
        <taxon>Eukaryota</taxon>
        <taxon>Sar</taxon>
        <taxon>Stramenopiles</taxon>
        <taxon>Oomycota</taxon>
        <taxon>Peronosporomycetes</taxon>
        <taxon>Peronosporales</taxon>
        <taxon>Peronosporaceae</taxon>
        <taxon>Phytophthora</taxon>
    </lineage>
</organism>
<comment type="caution">
    <text evidence="1">The sequence shown here is derived from an EMBL/GenBank/DDBJ whole genome shotgun (WGS) entry which is preliminary data.</text>
</comment>
<evidence type="ECO:0000313" key="2">
    <source>
        <dbReference type="Proteomes" id="UP001632037"/>
    </source>
</evidence>
<dbReference type="InterPro" id="IPR011989">
    <property type="entry name" value="ARM-like"/>
</dbReference>
<evidence type="ECO:0008006" key="3">
    <source>
        <dbReference type="Google" id="ProtNLM"/>
    </source>
</evidence>